<evidence type="ECO:0008006" key="4">
    <source>
        <dbReference type="Google" id="ProtNLM"/>
    </source>
</evidence>
<dbReference type="InterPro" id="IPR042204">
    <property type="entry name" value="2Fe-2S-bd_N"/>
</dbReference>
<accession>A0A916Z247</accession>
<reference evidence="2" key="1">
    <citation type="journal article" date="2014" name="Int. J. Syst. Evol. Microbiol.">
        <title>Complete genome sequence of Corynebacterium casei LMG S-19264T (=DSM 44701T), isolated from a smear-ripened cheese.</title>
        <authorList>
            <consortium name="US DOE Joint Genome Institute (JGI-PGF)"/>
            <person name="Walter F."/>
            <person name="Albersmeier A."/>
            <person name="Kalinowski J."/>
            <person name="Ruckert C."/>
        </authorList>
    </citation>
    <scope>NUCLEOTIDE SEQUENCE</scope>
    <source>
        <strain evidence="2">CGMCC 1.15360</strain>
    </source>
</reference>
<dbReference type="Gene3D" id="3.10.20.440">
    <property type="entry name" value="2Fe-2S iron-sulphur cluster binding domain, sarcosine oxidase, alpha subunit, N-terminal domain"/>
    <property type="match status" value="1"/>
</dbReference>
<sequence length="89" mass="9335">MTGPVSITIDGEAVTAPSGASVAAAMLASGRQRFRDDTRGSSRGMFCNMGTCCECMVWISHGTGWTRLRACLVAVAPGMAVLRQEPELA</sequence>
<proteinExistence type="predicted"/>
<dbReference type="RefSeq" id="WP_066774561.1">
    <property type="nucleotide sequence ID" value="NZ_BMIP01000004.1"/>
</dbReference>
<dbReference type="Pfam" id="PF13510">
    <property type="entry name" value="Fer2_4"/>
    <property type="match status" value="1"/>
</dbReference>
<dbReference type="EMBL" id="BMIP01000004">
    <property type="protein sequence ID" value="GGD72413.1"/>
    <property type="molecule type" value="Genomic_DNA"/>
</dbReference>
<dbReference type="AlphaFoldDB" id="A0A916Z247"/>
<dbReference type="GO" id="GO:0051536">
    <property type="term" value="F:iron-sulfur cluster binding"/>
    <property type="evidence" value="ECO:0007669"/>
    <property type="project" value="InterPro"/>
</dbReference>
<evidence type="ECO:0000313" key="2">
    <source>
        <dbReference type="EMBL" id="GGD72413.1"/>
    </source>
</evidence>
<comment type="caution">
    <text evidence="2">The sequence shown here is derived from an EMBL/GenBank/DDBJ whole genome shotgun (WGS) entry which is preliminary data.</text>
</comment>
<organism evidence="2 3">
    <name type="scientific">Croceicoccus mobilis</name>
    <dbReference type="NCBI Taxonomy" id="1703339"/>
    <lineage>
        <taxon>Bacteria</taxon>
        <taxon>Pseudomonadati</taxon>
        <taxon>Pseudomonadota</taxon>
        <taxon>Alphaproteobacteria</taxon>
        <taxon>Sphingomonadales</taxon>
        <taxon>Erythrobacteraceae</taxon>
        <taxon>Croceicoccus</taxon>
    </lineage>
</organism>
<keyword evidence="1" id="KW-0560">Oxidoreductase</keyword>
<evidence type="ECO:0000256" key="1">
    <source>
        <dbReference type="ARBA" id="ARBA00023002"/>
    </source>
</evidence>
<dbReference type="Proteomes" id="UP000612349">
    <property type="component" value="Unassembled WGS sequence"/>
</dbReference>
<keyword evidence="3" id="KW-1185">Reference proteome</keyword>
<gene>
    <name evidence="2" type="ORF">GCM10010990_22430</name>
</gene>
<protein>
    <recommendedName>
        <fullName evidence="4">(2Fe-2S)-binding protein</fullName>
    </recommendedName>
</protein>
<evidence type="ECO:0000313" key="3">
    <source>
        <dbReference type="Proteomes" id="UP000612349"/>
    </source>
</evidence>
<dbReference type="OrthoDB" id="573392at2"/>
<dbReference type="SUPFAM" id="SSF54292">
    <property type="entry name" value="2Fe-2S ferredoxin-like"/>
    <property type="match status" value="1"/>
</dbReference>
<name>A0A916Z247_9SPHN</name>
<dbReference type="GO" id="GO:0016491">
    <property type="term" value="F:oxidoreductase activity"/>
    <property type="evidence" value="ECO:0007669"/>
    <property type="project" value="UniProtKB-KW"/>
</dbReference>
<dbReference type="InterPro" id="IPR036010">
    <property type="entry name" value="2Fe-2S_ferredoxin-like_sf"/>
</dbReference>
<reference evidence="2" key="2">
    <citation type="submission" date="2020-09" db="EMBL/GenBank/DDBJ databases">
        <authorList>
            <person name="Sun Q."/>
            <person name="Zhou Y."/>
        </authorList>
    </citation>
    <scope>NUCLEOTIDE SEQUENCE</scope>
    <source>
        <strain evidence="2">CGMCC 1.15360</strain>
    </source>
</reference>